<evidence type="ECO:0000256" key="1">
    <source>
        <dbReference type="ARBA" id="ARBA00005010"/>
    </source>
</evidence>
<organism evidence="8 9">
    <name type="scientific">Arxiozyma heterogenica</name>
    <dbReference type="NCBI Taxonomy" id="278026"/>
    <lineage>
        <taxon>Eukaryota</taxon>
        <taxon>Fungi</taxon>
        <taxon>Dikarya</taxon>
        <taxon>Ascomycota</taxon>
        <taxon>Saccharomycotina</taxon>
        <taxon>Saccharomycetes</taxon>
        <taxon>Saccharomycetales</taxon>
        <taxon>Saccharomycetaceae</taxon>
        <taxon>Arxiozyma</taxon>
    </lineage>
</organism>
<dbReference type="GO" id="GO:0019354">
    <property type="term" value="P:siroheme biosynthetic process"/>
    <property type="evidence" value="ECO:0007669"/>
    <property type="project" value="InterPro"/>
</dbReference>
<sequence length="265" mass="30480">MRSLQVAHRLEGKDVLLIGGGEVAMTRIPKLLPTGCKITLVAPILDKFLKEKYFCSNNGIHTVSSGQISIRKDWTPEDYSIYKIIESKFHEDYLLQSSTWSMILLCIPDKLESERIYHLCKRKYGQQQMINVADIPKFCDFYFGSNINLTKDGNLQILISSNGLSPRFTSLVKNEIGSMFEDWELDGALEKLGQLRSSIRQLTDIDISIKYRMQWIKKCTDIFGLSYCHKIDVNKLVELFKSMTSIEPKSLEFPSREHMLSNYTS</sequence>
<dbReference type="Pfam" id="PF14823">
    <property type="entry name" value="Sirohm_synth_C"/>
    <property type="match status" value="1"/>
</dbReference>
<dbReference type="PANTHER" id="PTHR35330:SF1">
    <property type="entry name" value="SIROHEME BIOSYNTHESIS PROTEIN MET8"/>
    <property type="match status" value="1"/>
</dbReference>
<keyword evidence="5" id="KW-0627">Porphyrin biosynthesis</keyword>
<protein>
    <recommendedName>
        <fullName evidence="2">precorrin-2 dehydrogenase</fullName>
        <ecNumber evidence="2">1.3.1.76</ecNumber>
    </recommendedName>
</protein>
<dbReference type="Gene3D" id="1.10.3280.10">
    <property type="entry name" value="Siroheme synthase, domain 3"/>
    <property type="match status" value="1"/>
</dbReference>
<evidence type="ECO:0000256" key="4">
    <source>
        <dbReference type="ARBA" id="ARBA00023027"/>
    </source>
</evidence>
<evidence type="ECO:0000313" key="8">
    <source>
        <dbReference type="EMBL" id="KAK5778779.1"/>
    </source>
</evidence>
<proteinExistence type="predicted"/>
<evidence type="ECO:0000313" key="9">
    <source>
        <dbReference type="Proteomes" id="UP001306508"/>
    </source>
</evidence>
<comment type="pathway">
    <text evidence="1">Porphyrin-containing compound metabolism; siroheme biosynthesis; sirohydrochlorin from precorrin-2: step 1/1.</text>
</comment>
<evidence type="ECO:0000256" key="5">
    <source>
        <dbReference type="ARBA" id="ARBA00023244"/>
    </source>
</evidence>
<comment type="caution">
    <text evidence="8">The sequence shown here is derived from an EMBL/GenBank/DDBJ whole genome shotgun (WGS) entry which is preliminary data.</text>
</comment>
<dbReference type="EC" id="1.3.1.76" evidence="2"/>
<name>A0AAN7WID8_9SACH</name>
<dbReference type="Gene3D" id="3.40.50.720">
    <property type="entry name" value="NAD(P)-binding Rossmann-like Domain"/>
    <property type="match status" value="1"/>
</dbReference>
<dbReference type="GO" id="GO:0004325">
    <property type="term" value="F:ferrochelatase activity"/>
    <property type="evidence" value="ECO:0007669"/>
    <property type="project" value="InterPro"/>
</dbReference>
<dbReference type="InterPro" id="IPR028281">
    <property type="entry name" value="Sirohaem_synthase_central"/>
</dbReference>
<feature type="domain" description="Siroheme synthase central" evidence="7">
    <location>
        <begin position="152"/>
        <end position="178"/>
    </location>
</feature>
<keyword evidence="9" id="KW-1185">Reference proteome</keyword>
<dbReference type="PANTHER" id="PTHR35330">
    <property type="entry name" value="SIROHEME BIOSYNTHESIS PROTEIN MET8"/>
    <property type="match status" value="1"/>
</dbReference>
<accession>A0AAN7WID8</accession>
<keyword evidence="4" id="KW-0520">NAD</keyword>
<dbReference type="AlphaFoldDB" id="A0AAN7WID8"/>
<keyword evidence="3" id="KW-0560">Oxidoreductase</keyword>
<gene>
    <name evidence="8" type="ORF">RI543_003702</name>
</gene>
<dbReference type="InterPro" id="IPR036291">
    <property type="entry name" value="NAD(P)-bd_dom_sf"/>
</dbReference>
<dbReference type="Gene3D" id="3.30.160.110">
    <property type="entry name" value="Siroheme synthase, domain 2"/>
    <property type="match status" value="1"/>
</dbReference>
<dbReference type="Proteomes" id="UP001306508">
    <property type="component" value="Unassembled WGS sequence"/>
</dbReference>
<dbReference type="EMBL" id="JAWIZZ010000051">
    <property type="protein sequence ID" value="KAK5778779.1"/>
    <property type="molecule type" value="Genomic_DNA"/>
</dbReference>
<evidence type="ECO:0000259" key="6">
    <source>
        <dbReference type="Pfam" id="PF14823"/>
    </source>
</evidence>
<dbReference type="Pfam" id="PF13241">
    <property type="entry name" value="NAD_binding_7"/>
    <property type="match status" value="1"/>
</dbReference>
<dbReference type="InterPro" id="IPR028161">
    <property type="entry name" value="Met8-like"/>
</dbReference>
<dbReference type="Pfam" id="PF14824">
    <property type="entry name" value="Sirohm_synth_M"/>
    <property type="match status" value="1"/>
</dbReference>
<reference evidence="9" key="1">
    <citation type="submission" date="2023-07" db="EMBL/GenBank/DDBJ databases">
        <title>A draft genome of Kazachstania heterogenica Y-27499.</title>
        <authorList>
            <person name="Donic C."/>
            <person name="Kralova J.S."/>
            <person name="Fidel L."/>
            <person name="Ben-Dor S."/>
            <person name="Jung S."/>
        </authorList>
    </citation>
    <scope>NUCLEOTIDE SEQUENCE [LARGE SCALE GENOMIC DNA]</scope>
    <source>
        <strain evidence="9">Y27499</strain>
    </source>
</reference>
<evidence type="ECO:0000256" key="2">
    <source>
        <dbReference type="ARBA" id="ARBA00012400"/>
    </source>
</evidence>
<dbReference type="SUPFAM" id="SSF51735">
    <property type="entry name" value="NAD(P)-binding Rossmann-fold domains"/>
    <property type="match status" value="1"/>
</dbReference>
<dbReference type="GO" id="GO:0043115">
    <property type="term" value="F:precorrin-2 dehydrogenase activity"/>
    <property type="evidence" value="ECO:0007669"/>
    <property type="project" value="UniProtKB-EC"/>
</dbReference>
<evidence type="ECO:0000259" key="7">
    <source>
        <dbReference type="Pfam" id="PF14824"/>
    </source>
</evidence>
<feature type="domain" description="Siroheme biosynthesis protein Met8 C-terminal" evidence="6">
    <location>
        <begin position="185"/>
        <end position="243"/>
    </location>
</feature>
<dbReference type="InterPro" id="IPR028162">
    <property type="entry name" value="Met8_C"/>
</dbReference>
<dbReference type="SUPFAM" id="SSF75615">
    <property type="entry name" value="Siroheme synthase middle domains-like"/>
    <property type="match status" value="1"/>
</dbReference>
<evidence type="ECO:0000256" key="3">
    <source>
        <dbReference type="ARBA" id="ARBA00023002"/>
    </source>
</evidence>